<dbReference type="CDD" id="cd12164">
    <property type="entry name" value="GDH_like_2"/>
    <property type="match status" value="1"/>
</dbReference>
<dbReference type="GO" id="GO:0016618">
    <property type="term" value="F:hydroxypyruvate reductase [NAD(P)H] activity"/>
    <property type="evidence" value="ECO:0007669"/>
    <property type="project" value="UniProtKB-EC"/>
</dbReference>
<dbReference type="InterPro" id="IPR006140">
    <property type="entry name" value="D-isomer_DH_NAD-bd"/>
</dbReference>
<feature type="domain" description="D-isomer specific 2-hydroxyacid dehydrogenase NAD-binding" evidence="3">
    <location>
        <begin position="102"/>
        <end position="278"/>
    </location>
</feature>
<dbReference type="Proteomes" id="UP001549204">
    <property type="component" value="Unassembled WGS sequence"/>
</dbReference>
<accession>A0ABV2GJU4</accession>
<dbReference type="GO" id="GO:0030267">
    <property type="term" value="F:glyoxylate reductase (NADPH) activity"/>
    <property type="evidence" value="ECO:0007669"/>
    <property type="project" value="UniProtKB-EC"/>
</dbReference>
<dbReference type="PANTHER" id="PTHR43333:SF1">
    <property type="entry name" value="D-ISOMER SPECIFIC 2-HYDROXYACID DEHYDROGENASE NAD-BINDING DOMAIN-CONTAINING PROTEIN"/>
    <property type="match status" value="1"/>
</dbReference>
<dbReference type="Pfam" id="PF02826">
    <property type="entry name" value="2-Hacid_dh_C"/>
    <property type="match status" value="1"/>
</dbReference>
<dbReference type="EC" id="1.1.1.81" evidence="4"/>
<name>A0ABV2GJU4_9HYPH</name>
<protein>
    <submittedName>
        <fullName evidence="4">Glyoxylate/hydroxypyruvate reductase A</fullName>
        <ecNumber evidence="4">1.1.1.79</ecNumber>
        <ecNumber evidence="4">1.1.1.81</ecNumber>
    </submittedName>
</protein>
<evidence type="ECO:0000259" key="3">
    <source>
        <dbReference type="Pfam" id="PF02826"/>
    </source>
</evidence>
<proteinExistence type="predicted"/>
<keyword evidence="1 4" id="KW-0560">Oxidoreductase</keyword>
<evidence type="ECO:0000256" key="1">
    <source>
        <dbReference type="ARBA" id="ARBA00023002"/>
    </source>
</evidence>
<sequence length="313" mass="34410">MEKGRILLAVTGFHPQRWRELLSAEREVVLEPDGASDPSITYAVVWKQRPNLLSSLPNLRAVFSIGAGVDHILADPTVPDVPIVKVVADNLTQYMTEYVVWRVLDHHRQGMLYRSQQKRKIWHEPPQRPAGDISVGIMGLGTLGRAAASVLLSLGFAVNGWSRSERTMEGVSTYAGEAGLIPFLNATDILVVLLPLTPQTQGIINYGVLKELRKRNGLGGSVLINAGRGRLQKDADIVRALDDGTLKEASLDVFEVEPLPKTSPLWSHPKVFVTPHAAATSDPVHLVPIMLRQMAAFERGEKLENLVNRDAGY</sequence>
<evidence type="ECO:0000256" key="2">
    <source>
        <dbReference type="ARBA" id="ARBA00023027"/>
    </source>
</evidence>
<evidence type="ECO:0000313" key="5">
    <source>
        <dbReference type="Proteomes" id="UP001549204"/>
    </source>
</evidence>
<reference evidence="4 5" key="1">
    <citation type="submission" date="2024-06" db="EMBL/GenBank/DDBJ databases">
        <title>Genomic Encyclopedia of Type Strains, Phase IV (KMG-IV): sequencing the most valuable type-strain genomes for metagenomic binning, comparative biology and taxonomic classification.</title>
        <authorList>
            <person name="Goeker M."/>
        </authorList>
    </citation>
    <scope>NUCLEOTIDE SEQUENCE [LARGE SCALE GENOMIC DNA]</scope>
    <source>
        <strain evidence="4 5">DSM 100022</strain>
    </source>
</reference>
<dbReference type="PANTHER" id="PTHR43333">
    <property type="entry name" value="2-HACID_DH_C DOMAIN-CONTAINING PROTEIN"/>
    <property type="match status" value="1"/>
</dbReference>
<dbReference type="Gene3D" id="3.40.50.720">
    <property type="entry name" value="NAD(P)-binding Rossmann-like Domain"/>
    <property type="match status" value="2"/>
</dbReference>
<dbReference type="EMBL" id="JBEPMC010000002">
    <property type="protein sequence ID" value="MET3578424.1"/>
    <property type="molecule type" value="Genomic_DNA"/>
</dbReference>
<gene>
    <name evidence="4" type="ORF">ABID19_001441</name>
</gene>
<dbReference type="InterPro" id="IPR036291">
    <property type="entry name" value="NAD(P)-bd_dom_sf"/>
</dbReference>
<comment type="caution">
    <text evidence="4">The sequence shown here is derived from an EMBL/GenBank/DDBJ whole genome shotgun (WGS) entry which is preliminary data.</text>
</comment>
<dbReference type="RefSeq" id="WP_354489141.1">
    <property type="nucleotide sequence ID" value="NZ_JBEPMC010000002.1"/>
</dbReference>
<keyword evidence="5" id="KW-1185">Reference proteome</keyword>
<dbReference type="EC" id="1.1.1.79" evidence="4"/>
<dbReference type="SUPFAM" id="SSF51735">
    <property type="entry name" value="NAD(P)-binding Rossmann-fold domains"/>
    <property type="match status" value="1"/>
</dbReference>
<keyword evidence="2" id="KW-0520">NAD</keyword>
<evidence type="ECO:0000313" key="4">
    <source>
        <dbReference type="EMBL" id="MET3578424.1"/>
    </source>
</evidence>
<organism evidence="4 5">
    <name type="scientific">Mesorhizobium robiniae</name>
    <dbReference type="NCBI Taxonomy" id="559315"/>
    <lineage>
        <taxon>Bacteria</taxon>
        <taxon>Pseudomonadati</taxon>
        <taxon>Pseudomonadota</taxon>
        <taxon>Alphaproteobacteria</taxon>
        <taxon>Hyphomicrobiales</taxon>
        <taxon>Phyllobacteriaceae</taxon>
        <taxon>Mesorhizobium</taxon>
    </lineage>
</organism>
<dbReference type="SUPFAM" id="SSF52283">
    <property type="entry name" value="Formate/glycerate dehydrogenase catalytic domain-like"/>
    <property type="match status" value="1"/>
</dbReference>